<dbReference type="GO" id="GO:0050660">
    <property type="term" value="F:flavin adenine dinucleotide binding"/>
    <property type="evidence" value="ECO:0007669"/>
    <property type="project" value="InterPro"/>
</dbReference>
<evidence type="ECO:0000259" key="2">
    <source>
        <dbReference type="PROSITE" id="PS51384"/>
    </source>
</evidence>
<feature type="domain" description="FAD-binding FR-type" evidence="2">
    <location>
        <begin position="19"/>
        <end position="119"/>
    </location>
</feature>
<keyword evidence="1" id="KW-0479">Metal-binding</keyword>
<dbReference type="RefSeq" id="WP_144985556.1">
    <property type="nucleotide sequence ID" value="NZ_CP037920.1"/>
</dbReference>
<gene>
    <name evidence="3" type="primary">asrB</name>
    <name evidence="3" type="ORF">V144x_26520</name>
</gene>
<keyword evidence="1" id="KW-0408">Iron</keyword>
<dbReference type="InterPro" id="IPR001709">
    <property type="entry name" value="Flavoprot_Pyr_Nucl_cyt_Rdtase"/>
</dbReference>
<evidence type="ECO:0000313" key="3">
    <source>
        <dbReference type="EMBL" id="QDT97181.1"/>
    </source>
</evidence>
<keyword evidence="1" id="KW-0001">2Fe-2S</keyword>
<dbReference type="Proteomes" id="UP000318704">
    <property type="component" value="Chromosome"/>
</dbReference>
<dbReference type="PIRSF" id="PIRSF006816">
    <property type="entry name" value="Cyc3_hyd_g"/>
    <property type="match status" value="1"/>
</dbReference>
<name>A0A517VW03_9PLAN</name>
<dbReference type="AlphaFoldDB" id="A0A517VW03"/>
<feature type="binding site" evidence="1">
    <location>
        <position position="271"/>
    </location>
    <ligand>
        <name>[2Fe-2S] cluster</name>
        <dbReference type="ChEBI" id="CHEBI:190135"/>
    </ligand>
</feature>
<feature type="binding site" evidence="1">
    <location>
        <position position="263"/>
    </location>
    <ligand>
        <name>[2Fe-2S] cluster</name>
        <dbReference type="ChEBI" id="CHEBI:190135"/>
    </ligand>
</feature>
<dbReference type="Gene3D" id="2.40.30.10">
    <property type="entry name" value="Translation factors"/>
    <property type="match status" value="1"/>
</dbReference>
<dbReference type="Pfam" id="PF00175">
    <property type="entry name" value="NAD_binding_1"/>
    <property type="match status" value="1"/>
</dbReference>
<dbReference type="InterPro" id="IPR017938">
    <property type="entry name" value="Riboflavin_synthase-like_b-brl"/>
</dbReference>
<organism evidence="3 4">
    <name type="scientific">Gimesia aquarii</name>
    <dbReference type="NCBI Taxonomy" id="2527964"/>
    <lineage>
        <taxon>Bacteria</taxon>
        <taxon>Pseudomonadati</taxon>
        <taxon>Planctomycetota</taxon>
        <taxon>Planctomycetia</taxon>
        <taxon>Planctomycetales</taxon>
        <taxon>Planctomycetaceae</taxon>
        <taxon>Gimesia</taxon>
    </lineage>
</organism>
<dbReference type="GO" id="GO:0051537">
    <property type="term" value="F:2 iron, 2 sulfur cluster binding"/>
    <property type="evidence" value="ECO:0007669"/>
    <property type="project" value="UniProtKB-KW"/>
</dbReference>
<dbReference type="GO" id="GO:0006221">
    <property type="term" value="P:pyrimidine nucleotide biosynthetic process"/>
    <property type="evidence" value="ECO:0007669"/>
    <property type="project" value="InterPro"/>
</dbReference>
<evidence type="ECO:0000256" key="1">
    <source>
        <dbReference type="PIRSR" id="PIRSR006816-2"/>
    </source>
</evidence>
<dbReference type="KEGG" id="gaw:V144x_26520"/>
<dbReference type="PROSITE" id="PS51384">
    <property type="entry name" value="FAD_FR"/>
    <property type="match status" value="1"/>
</dbReference>
<dbReference type="InterPro" id="IPR039261">
    <property type="entry name" value="FNR_nucleotide-bd"/>
</dbReference>
<dbReference type="PANTHER" id="PTHR43513">
    <property type="entry name" value="DIHYDROOROTATE DEHYDROGENASE B (NAD(+)), ELECTRON TRANSFER SUBUNIT"/>
    <property type="match status" value="1"/>
</dbReference>
<dbReference type="InterPro" id="IPR050353">
    <property type="entry name" value="PyrK_electron_transfer"/>
</dbReference>
<dbReference type="SUPFAM" id="SSF63380">
    <property type="entry name" value="Riboflavin synthase domain-like"/>
    <property type="match status" value="1"/>
</dbReference>
<dbReference type="CDD" id="cd06221">
    <property type="entry name" value="sulfite_reductase_like"/>
    <property type="match status" value="1"/>
</dbReference>
<dbReference type="GO" id="GO:0046872">
    <property type="term" value="F:metal ion binding"/>
    <property type="evidence" value="ECO:0007669"/>
    <property type="project" value="UniProtKB-KW"/>
</dbReference>
<reference evidence="3 4" key="1">
    <citation type="submission" date="2019-03" db="EMBL/GenBank/DDBJ databases">
        <title>Deep-cultivation of Planctomycetes and their phenomic and genomic characterization uncovers novel biology.</title>
        <authorList>
            <person name="Wiegand S."/>
            <person name="Jogler M."/>
            <person name="Boedeker C."/>
            <person name="Pinto D."/>
            <person name="Vollmers J."/>
            <person name="Rivas-Marin E."/>
            <person name="Kohn T."/>
            <person name="Peeters S.H."/>
            <person name="Heuer A."/>
            <person name="Rast P."/>
            <person name="Oberbeckmann S."/>
            <person name="Bunk B."/>
            <person name="Jeske O."/>
            <person name="Meyerdierks A."/>
            <person name="Storesund J.E."/>
            <person name="Kallscheuer N."/>
            <person name="Luecker S."/>
            <person name="Lage O.M."/>
            <person name="Pohl T."/>
            <person name="Merkel B.J."/>
            <person name="Hornburger P."/>
            <person name="Mueller R.-W."/>
            <person name="Bruemmer F."/>
            <person name="Labrenz M."/>
            <person name="Spormann A.M."/>
            <person name="Op den Camp H."/>
            <person name="Overmann J."/>
            <person name="Amann R."/>
            <person name="Jetten M.S.M."/>
            <person name="Mascher T."/>
            <person name="Medema M.H."/>
            <person name="Devos D.P."/>
            <person name="Kaster A.-K."/>
            <person name="Ovreas L."/>
            <person name="Rohde M."/>
            <person name="Galperin M.Y."/>
            <person name="Jogler C."/>
        </authorList>
    </citation>
    <scope>NUCLEOTIDE SEQUENCE [LARGE SCALE GENOMIC DNA]</scope>
    <source>
        <strain evidence="3 4">V144</strain>
    </source>
</reference>
<dbReference type="PRINTS" id="PR00410">
    <property type="entry name" value="PHEHYDRXLASE"/>
</dbReference>
<dbReference type="GO" id="GO:0016491">
    <property type="term" value="F:oxidoreductase activity"/>
    <property type="evidence" value="ECO:0007669"/>
    <property type="project" value="InterPro"/>
</dbReference>
<comment type="cofactor">
    <cofactor evidence="1">
        <name>[2Fe-2S] cluster</name>
        <dbReference type="ChEBI" id="CHEBI:190135"/>
    </cofactor>
    <text evidence="1">Binds 1 [2Fe-2S] cluster per subunit.</text>
</comment>
<proteinExistence type="predicted"/>
<accession>A0A517VW03</accession>
<dbReference type="Gene3D" id="3.40.50.80">
    <property type="entry name" value="Nucleotide-binding domain of ferredoxin-NADP reductase (FNR) module"/>
    <property type="match status" value="1"/>
</dbReference>
<keyword evidence="1" id="KW-0411">Iron-sulfur</keyword>
<dbReference type="SUPFAM" id="SSF52343">
    <property type="entry name" value="Ferredoxin reductase-like, C-terminal NADP-linked domain"/>
    <property type="match status" value="1"/>
</dbReference>
<feature type="binding site" evidence="1">
    <location>
        <position position="260"/>
    </location>
    <ligand>
        <name>[2Fe-2S] cluster</name>
        <dbReference type="ChEBI" id="CHEBI:190135"/>
    </ligand>
</feature>
<protein>
    <submittedName>
        <fullName evidence="3">Anaerobic sulfite reductase subunit B</fullName>
    </submittedName>
</protein>
<dbReference type="InterPro" id="IPR017927">
    <property type="entry name" value="FAD-bd_FR_type"/>
</dbReference>
<evidence type="ECO:0000313" key="4">
    <source>
        <dbReference type="Proteomes" id="UP000318704"/>
    </source>
</evidence>
<dbReference type="EMBL" id="CP037920">
    <property type="protein sequence ID" value="QDT97181.1"/>
    <property type="molecule type" value="Genomic_DNA"/>
</dbReference>
<dbReference type="Pfam" id="PF10418">
    <property type="entry name" value="DHODB_Fe-S_bind"/>
    <property type="match status" value="1"/>
</dbReference>
<dbReference type="InterPro" id="IPR001433">
    <property type="entry name" value="OxRdtase_FAD/NAD-bd"/>
</dbReference>
<dbReference type="InterPro" id="IPR019480">
    <property type="entry name" value="Dihydroorotate_DH_Fe-S-bd"/>
</dbReference>
<feature type="binding site" evidence="1">
    <location>
        <position position="255"/>
    </location>
    <ligand>
        <name>[2Fe-2S] cluster</name>
        <dbReference type="ChEBI" id="CHEBI:190135"/>
    </ligand>
</feature>
<dbReference type="PRINTS" id="PR00371">
    <property type="entry name" value="FPNCR"/>
</dbReference>
<sequence>MNSTCSTTGENSITQANSWVPHTAVIREVTREVNEVSTYHLALSDPALAKAYRFQPGQFNMLYVPGAGESAISMSGDPDSPETLAHTIRFAGNVTRSIATMEVGDTLGLRGPFGTSWPLETCVGKDVILVAGGIGLPPLRPLIHRLLAERHQFGQLNLLYGARSPDMRLYTKEYRDWSEKGLLIKETVDRKNLGWQGNVGVVSMLLERLEPFDPAQSILMICGPELMMRFTARAAMQRGMTHEQIWVSTERNMQCAIGLCGHCQLGPEFICKDGPIFRYDQISPYLIVEGL</sequence>
<dbReference type="InterPro" id="IPR012165">
    <property type="entry name" value="Cyt_c3_hydrogenase_gsu"/>
</dbReference>